<geneLocation type="plasmid" evidence="12 13">
    <name>pACRY03</name>
</geneLocation>
<feature type="domain" description="OmpR/PhoB-type" evidence="11">
    <location>
        <begin position="135"/>
        <end position="231"/>
    </location>
</feature>
<protein>
    <submittedName>
        <fullName evidence="12">Two component transcriptional regulator, winged helix family</fullName>
    </submittedName>
</protein>
<evidence type="ECO:0000256" key="1">
    <source>
        <dbReference type="ARBA" id="ARBA00004496"/>
    </source>
</evidence>
<proteinExistence type="predicted"/>
<dbReference type="Pfam" id="PF00486">
    <property type="entry name" value="Trans_reg_C"/>
    <property type="match status" value="1"/>
</dbReference>
<evidence type="ECO:0000256" key="8">
    <source>
        <dbReference type="PROSITE-ProRule" id="PRU00169"/>
    </source>
</evidence>
<keyword evidence="4" id="KW-0902">Two-component regulatory system</keyword>
<accession>A5FU14</accession>
<evidence type="ECO:0000256" key="9">
    <source>
        <dbReference type="PROSITE-ProRule" id="PRU01091"/>
    </source>
</evidence>
<evidence type="ECO:0000313" key="12">
    <source>
        <dbReference type="EMBL" id="ABQ29096.1"/>
    </source>
</evidence>
<reference evidence="12 13" key="1">
    <citation type="submission" date="2007-05" db="EMBL/GenBank/DDBJ databases">
        <title>Complete sequence of plasmid3 pACRY03 of Acidiphilium cryptum JF-5.</title>
        <authorList>
            <consortium name="US DOE Joint Genome Institute"/>
            <person name="Copeland A."/>
            <person name="Lucas S."/>
            <person name="Lapidus A."/>
            <person name="Barry K."/>
            <person name="Detter J.C."/>
            <person name="Glavina del Rio T."/>
            <person name="Hammon N."/>
            <person name="Israni S."/>
            <person name="Dalin E."/>
            <person name="Tice H."/>
            <person name="Pitluck S."/>
            <person name="Sims D."/>
            <person name="Brettin T."/>
            <person name="Bruce D."/>
            <person name="Han C."/>
            <person name="Schmutz J."/>
            <person name="Larimer F."/>
            <person name="Land M."/>
            <person name="Hauser L."/>
            <person name="Kyrpides N."/>
            <person name="Kim E."/>
            <person name="Magnuson T."/>
            <person name="Richardson P."/>
        </authorList>
    </citation>
    <scope>NUCLEOTIDE SEQUENCE [LARGE SCALE GENOMIC DNA]</scope>
    <source>
        <strain evidence="13">JF-5</strain>
        <plasmid evidence="13">Plasmid pACRY03</plasmid>
    </source>
</reference>
<dbReference type="PANTHER" id="PTHR48111">
    <property type="entry name" value="REGULATOR OF RPOS"/>
    <property type="match status" value="1"/>
</dbReference>
<evidence type="ECO:0000256" key="5">
    <source>
        <dbReference type="ARBA" id="ARBA00023015"/>
    </source>
</evidence>
<dbReference type="GO" id="GO:0000156">
    <property type="term" value="F:phosphorelay response regulator activity"/>
    <property type="evidence" value="ECO:0007669"/>
    <property type="project" value="TreeGrafter"/>
</dbReference>
<dbReference type="Gene3D" id="3.40.50.2300">
    <property type="match status" value="1"/>
</dbReference>
<keyword evidence="2" id="KW-0963">Cytoplasm</keyword>
<dbReference type="InterPro" id="IPR011006">
    <property type="entry name" value="CheY-like_superfamily"/>
</dbReference>
<feature type="modified residue" description="4-aspartylphosphate" evidence="8">
    <location>
        <position position="60"/>
    </location>
</feature>
<dbReference type="GO" id="GO:0032993">
    <property type="term" value="C:protein-DNA complex"/>
    <property type="evidence" value="ECO:0007669"/>
    <property type="project" value="TreeGrafter"/>
</dbReference>
<dbReference type="PROSITE" id="PS51755">
    <property type="entry name" value="OMPR_PHOB"/>
    <property type="match status" value="1"/>
</dbReference>
<dbReference type="Gene3D" id="6.10.250.690">
    <property type="match status" value="1"/>
</dbReference>
<evidence type="ECO:0000259" key="11">
    <source>
        <dbReference type="PROSITE" id="PS51755"/>
    </source>
</evidence>
<evidence type="ECO:0000259" key="10">
    <source>
        <dbReference type="PROSITE" id="PS50110"/>
    </source>
</evidence>
<dbReference type="Proteomes" id="UP000000245">
    <property type="component" value="Plasmid pACRY03"/>
</dbReference>
<keyword evidence="7" id="KW-0804">Transcription</keyword>
<evidence type="ECO:0000256" key="7">
    <source>
        <dbReference type="ARBA" id="ARBA00023163"/>
    </source>
</evidence>
<evidence type="ECO:0000256" key="4">
    <source>
        <dbReference type="ARBA" id="ARBA00023012"/>
    </source>
</evidence>
<keyword evidence="3 8" id="KW-0597">Phosphoprotein</keyword>
<dbReference type="PROSITE" id="PS50110">
    <property type="entry name" value="RESPONSE_REGULATORY"/>
    <property type="match status" value="1"/>
</dbReference>
<evidence type="ECO:0000256" key="2">
    <source>
        <dbReference type="ARBA" id="ARBA00022490"/>
    </source>
</evidence>
<name>A5FU14_ACICJ</name>
<dbReference type="InterPro" id="IPR001789">
    <property type="entry name" value="Sig_transdc_resp-reg_receiver"/>
</dbReference>
<dbReference type="GO" id="GO:0042802">
    <property type="term" value="F:identical protein binding"/>
    <property type="evidence" value="ECO:0007669"/>
    <property type="project" value="UniProtKB-ARBA"/>
</dbReference>
<dbReference type="KEGG" id="acr:Acry_3494"/>
<gene>
    <name evidence="12" type="ordered locus">Acry_3494</name>
</gene>
<keyword evidence="6 9" id="KW-0238">DNA-binding</keyword>
<keyword evidence="13" id="KW-1185">Reference proteome</keyword>
<dbReference type="Pfam" id="PF00072">
    <property type="entry name" value="Response_reg"/>
    <property type="match status" value="1"/>
</dbReference>
<sequence length="231" mass="25595">MTEAKRIETGRVLVVDDEPQIHRFLKPALEAAGYVVLRAERGAEALRLAATMVPDVILLDLGLPDLDGQDVIVKLREFSDVPVIVLSARDQEAQKIAAFDAGANDYVEKPFGLGELLARIRNAFRLIATGQGVPTEAIEIDGLRIDEAARSVSLDGAEIHFTKTEFRILAALARHRGKLVTHDDILQAGWGDLQEYDRAYVRIYIRSIRQKLGKFADNHLKTKSGLGYILI</sequence>
<dbReference type="FunFam" id="3.40.50.2300:FF:000021">
    <property type="entry name" value="Two-component system response regulator KdpE"/>
    <property type="match status" value="1"/>
</dbReference>
<dbReference type="HOGENOM" id="CLU_000445_30_8_5"/>
<comment type="subcellular location">
    <subcellularLocation>
        <location evidence="1">Cytoplasm</location>
    </subcellularLocation>
</comment>
<dbReference type="EMBL" id="CP000691">
    <property type="protein sequence ID" value="ABQ29096.1"/>
    <property type="molecule type" value="Genomic_DNA"/>
</dbReference>
<dbReference type="GO" id="GO:0005829">
    <property type="term" value="C:cytosol"/>
    <property type="evidence" value="ECO:0007669"/>
    <property type="project" value="TreeGrafter"/>
</dbReference>
<dbReference type="SUPFAM" id="SSF52172">
    <property type="entry name" value="CheY-like"/>
    <property type="match status" value="1"/>
</dbReference>
<feature type="domain" description="Response regulatory" evidence="10">
    <location>
        <begin position="11"/>
        <end position="124"/>
    </location>
</feature>
<dbReference type="GO" id="GO:0000987">
    <property type="term" value="F:cis-regulatory region sequence-specific DNA binding"/>
    <property type="evidence" value="ECO:0007669"/>
    <property type="project" value="UniProtKB-ARBA"/>
</dbReference>
<organism evidence="12 13">
    <name type="scientific">Acidiphilium cryptum (strain JF-5)</name>
    <dbReference type="NCBI Taxonomy" id="349163"/>
    <lineage>
        <taxon>Bacteria</taxon>
        <taxon>Pseudomonadati</taxon>
        <taxon>Pseudomonadota</taxon>
        <taxon>Alphaproteobacteria</taxon>
        <taxon>Acetobacterales</taxon>
        <taxon>Acidocellaceae</taxon>
        <taxon>Acidiphilium</taxon>
    </lineage>
</organism>
<keyword evidence="12" id="KW-0614">Plasmid</keyword>
<evidence type="ECO:0000256" key="6">
    <source>
        <dbReference type="ARBA" id="ARBA00023125"/>
    </source>
</evidence>
<dbReference type="GO" id="GO:0045893">
    <property type="term" value="P:positive regulation of DNA-templated transcription"/>
    <property type="evidence" value="ECO:0007669"/>
    <property type="project" value="UniProtKB-ARBA"/>
</dbReference>
<dbReference type="AlphaFoldDB" id="A5FU14"/>
<dbReference type="Gene3D" id="1.10.10.10">
    <property type="entry name" value="Winged helix-like DNA-binding domain superfamily/Winged helix DNA-binding domain"/>
    <property type="match status" value="1"/>
</dbReference>
<dbReference type="SMART" id="SM00862">
    <property type="entry name" value="Trans_reg_C"/>
    <property type="match status" value="1"/>
</dbReference>
<feature type="DNA-binding region" description="OmpR/PhoB-type" evidence="9">
    <location>
        <begin position="135"/>
        <end position="231"/>
    </location>
</feature>
<dbReference type="InterPro" id="IPR039420">
    <property type="entry name" value="WalR-like"/>
</dbReference>
<evidence type="ECO:0000256" key="3">
    <source>
        <dbReference type="ARBA" id="ARBA00022553"/>
    </source>
</evidence>
<dbReference type="CDD" id="cd00383">
    <property type="entry name" value="trans_reg_C"/>
    <property type="match status" value="1"/>
</dbReference>
<dbReference type="InterPro" id="IPR036388">
    <property type="entry name" value="WH-like_DNA-bd_sf"/>
</dbReference>
<dbReference type="PANTHER" id="PTHR48111:SF50">
    <property type="entry name" value="KDP OPERON TRANSCRIPTIONAL REGULATORY PROTEIN KDPE"/>
    <property type="match status" value="1"/>
</dbReference>
<dbReference type="InterPro" id="IPR001867">
    <property type="entry name" value="OmpR/PhoB-type_DNA-bd"/>
</dbReference>
<keyword evidence="5" id="KW-0805">Transcription regulation</keyword>
<evidence type="ECO:0000313" key="13">
    <source>
        <dbReference type="Proteomes" id="UP000000245"/>
    </source>
</evidence>
<dbReference type="SMART" id="SM00448">
    <property type="entry name" value="REC"/>
    <property type="match status" value="1"/>
</dbReference>
<dbReference type="RefSeq" id="WP_011930766.1">
    <property type="nucleotide sequence ID" value="NC_009469.1"/>
</dbReference>